<dbReference type="HOGENOM" id="CLU_532077_0_0_1"/>
<feature type="compositionally biased region" description="Basic and acidic residues" evidence="2">
    <location>
        <begin position="420"/>
        <end position="430"/>
    </location>
</feature>
<dbReference type="OrthoDB" id="4095869at2759"/>
<feature type="compositionally biased region" description="Basic and acidic residues" evidence="2">
    <location>
        <begin position="342"/>
        <end position="354"/>
    </location>
</feature>
<gene>
    <name evidence="3" type="ORF">CTRG_05278</name>
</gene>
<dbReference type="EMBL" id="GG692402">
    <property type="protein sequence ID" value="EER30826.1"/>
    <property type="molecule type" value="Genomic_DNA"/>
</dbReference>
<evidence type="ECO:0000313" key="4">
    <source>
        <dbReference type="Proteomes" id="UP000002037"/>
    </source>
</evidence>
<feature type="region of interest" description="Disordered" evidence="2">
    <location>
        <begin position="420"/>
        <end position="469"/>
    </location>
</feature>
<feature type="coiled-coil region" evidence="1">
    <location>
        <begin position="229"/>
        <end position="256"/>
    </location>
</feature>
<dbReference type="VEuPathDB" id="FungiDB:CTRG_05278"/>
<dbReference type="RefSeq" id="XP_002550980.1">
    <property type="nucleotide sequence ID" value="XM_002550934.1"/>
</dbReference>
<dbReference type="AlphaFoldDB" id="C5MGS4"/>
<dbReference type="GeneID" id="8299599"/>
<organism evidence="3 4">
    <name type="scientific">Candida tropicalis (strain ATCC MYA-3404 / T1)</name>
    <name type="common">Yeast</name>
    <dbReference type="NCBI Taxonomy" id="294747"/>
    <lineage>
        <taxon>Eukaryota</taxon>
        <taxon>Fungi</taxon>
        <taxon>Dikarya</taxon>
        <taxon>Ascomycota</taxon>
        <taxon>Saccharomycotina</taxon>
        <taxon>Pichiomycetes</taxon>
        <taxon>Debaryomycetaceae</taxon>
        <taxon>Candida/Lodderomyces clade</taxon>
        <taxon>Candida</taxon>
    </lineage>
</organism>
<feature type="compositionally biased region" description="Acidic residues" evidence="2">
    <location>
        <begin position="451"/>
        <end position="467"/>
    </location>
</feature>
<keyword evidence="1" id="KW-0175">Coiled coil</keyword>
<protein>
    <submittedName>
        <fullName evidence="3">Uncharacterized protein</fullName>
    </submittedName>
</protein>
<dbReference type="eggNOG" id="ENOG502T4DI">
    <property type="taxonomic scope" value="Eukaryota"/>
</dbReference>
<feature type="compositionally biased region" description="Polar residues" evidence="2">
    <location>
        <begin position="355"/>
        <end position="369"/>
    </location>
</feature>
<feature type="region of interest" description="Disordered" evidence="2">
    <location>
        <begin position="341"/>
        <end position="404"/>
    </location>
</feature>
<feature type="compositionally biased region" description="Polar residues" evidence="2">
    <location>
        <begin position="501"/>
        <end position="537"/>
    </location>
</feature>
<sequence length="537" mass="60762">MDKLEEPVDSNEMIHILFDDYDSNSPNDIEPVRYPELILQESNKGNKLYSCFQSYNRQFINDSNATTSTKQGDIVRWNGSSMEMSMGIILDNWLNQSSTGQQGSKSSSTKSKKSISRANALFTWASTDEYIEERKKELRRLRKINNLEDKEDKPVEPEEEEEVKVMSEEDIRKQELTDNLHITFPKSSINNKLNRLIEIESNKFVHLRIQRIKAHYSEQMAKQINERKRKDQELHLKKLKLKEEEYERDMMLQNQMKSSSAGGFLGTLFGFGSSTQSGASNASVENFNNRSSNESNRTIDSATFSTISSSKNKRFPLFAVQSLFGGSSKKNSSKVVLFDQDDSAKGTESDDNHSLRGSSIQEANENTGEIPNEETTCNNNTPKVSIDDQQTISPLPDKSIETPRESIQQETFFSIDQLEKHMSKSPEEAPHNNIQNGLPHHMPSQIASTDNNDDEGGGDDDDDEFDDFTSAQPIHEPEITIFQDPPKLSRNFFSIDKAHGSSETNQNHNDLLDVFSNNDTSSKPTSPVSNEANLLDL</sequence>
<dbReference type="KEGG" id="ctp:CTRG_05278"/>
<name>C5MGS4_CANTT</name>
<dbReference type="STRING" id="294747.C5MGS4"/>
<accession>C5MGS4</accession>
<evidence type="ECO:0000313" key="3">
    <source>
        <dbReference type="EMBL" id="EER30826.1"/>
    </source>
</evidence>
<feature type="region of interest" description="Disordered" evidence="2">
    <location>
        <begin position="498"/>
        <end position="537"/>
    </location>
</feature>
<reference evidence="3 4" key="1">
    <citation type="journal article" date="2009" name="Nature">
        <title>Evolution of pathogenicity and sexual reproduction in eight Candida genomes.</title>
        <authorList>
            <person name="Butler G."/>
            <person name="Rasmussen M.D."/>
            <person name="Lin M.F."/>
            <person name="Santos M.A."/>
            <person name="Sakthikumar S."/>
            <person name="Munro C.A."/>
            <person name="Rheinbay E."/>
            <person name="Grabherr M."/>
            <person name="Forche A."/>
            <person name="Reedy J.L."/>
            <person name="Agrafioti I."/>
            <person name="Arnaud M.B."/>
            <person name="Bates S."/>
            <person name="Brown A.J."/>
            <person name="Brunke S."/>
            <person name="Costanzo M.C."/>
            <person name="Fitzpatrick D.A."/>
            <person name="de Groot P.W."/>
            <person name="Harris D."/>
            <person name="Hoyer L.L."/>
            <person name="Hube B."/>
            <person name="Klis F.M."/>
            <person name="Kodira C."/>
            <person name="Lennard N."/>
            <person name="Logue M.E."/>
            <person name="Martin R."/>
            <person name="Neiman A.M."/>
            <person name="Nikolaou E."/>
            <person name="Quail M.A."/>
            <person name="Quinn J."/>
            <person name="Santos M.C."/>
            <person name="Schmitzberger F.F."/>
            <person name="Sherlock G."/>
            <person name="Shah P."/>
            <person name="Silverstein K.A."/>
            <person name="Skrzypek M.S."/>
            <person name="Soll D."/>
            <person name="Staggs R."/>
            <person name="Stansfield I."/>
            <person name="Stumpf M.P."/>
            <person name="Sudbery P.E."/>
            <person name="Srikantha T."/>
            <person name="Zeng Q."/>
            <person name="Berman J."/>
            <person name="Berriman M."/>
            <person name="Heitman J."/>
            <person name="Gow N.A."/>
            <person name="Lorenz M.C."/>
            <person name="Birren B.W."/>
            <person name="Kellis M."/>
            <person name="Cuomo C.A."/>
        </authorList>
    </citation>
    <scope>NUCLEOTIDE SEQUENCE [LARGE SCALE GENOMIC DNA]</scope>
    <source>
        <strain evidence="4">ATCC MYA-3404 / T1</strain>
    </source>
</reference>
<keyword evidence="4" id="KW-1185">Reference proteome</keyword>
<dbReference type="Proteomes" id="UP000002037">
    <property type="component" value="Unassembled WGS sequence"/>
</dbReference>
<evidence type="ECO:0000256" key="1">
    <source>
        <dbReference type="SAM" id="Coils"/>
    </source>
</evidence>
<evidence type="ECO:0000256" key="2">
    <source>
        <dbReference type="SAM" id="MobiDB-lite"/>
    </source>
</evidence>
<proteinExistence type="predicted"/>